<comment type="caution">
    <text evidence="1">The sequence shown here is derived from an EMBL/GenBank/DDBJ whole genome shotgun (WGS) entry which is preliminary data.</text>
</comment>
<keyword evidence="2" id="KW-1185">Reference proteome</keyword>
<dbReference type="Gene3D" id="1.25.40.10">
    <property type="entry name" value="Tetratricopeptide repeat domain"/>
    <property type="match status" value="1"/>
</dbReference>
<name>A0A2M9A5P6_9BACT</name>
<accession>A0A2M9A5P6</accession>
<dbReference type="InterPro" id="IPR011990">
    <property type="entry name" value="TPR-like_helical_dom_sf"/>
</dbReference>
<evidence type="ECO:0008006" key="3">
    <source>
        <dbReference type="Google" id="ProtNLM"/>
    </source>
</evidence>
<proteinExistence type="predicted"/>
<dbReference type="OrthoDB" id="9803064at2"/>
<sequence length="250" mass="29404">MFRVFIFLFLLGSLSFANKDLDEGEYWFKNRARNSKNDHADSLIVEKMIHAYKRALQDSTAEEKAAERLLYAYYFKGCYVIDYQNHDARLQLFAISKDFGEKMHAKYPKNHTISSLYAQNLSLWSQEYGALQAVKEGIAKKIRDLSTEAENWQFLGRAHQLLPYIPIILNWPDKDLADKYLTRAHKQDPADLNTILFLAELRLDQNRYKEALKLVEDGLNRGIRNTYTVEDKRSRWKLKDLKEKIKKAMK</sequence>
<organism evidence="1 2">
    <name type="scientific">Hallerella succinigenes</name>
    <dbReference type="NCBI Taxonomy" id="1896222"/>
    <lineage>
        <taxon>Bacteria</taxon>
        <taxon>Pseudomonadati</taxon>
        <taxon>Fibrobacterota</taxon>
        <taxon>Fibrobacteria</taxon>
        <taxon>Fibrobacterales</taxon>
        <taxon>Fibrobacteraceae</taxon>
        <taxon>Hallerella</taxon>
    </lineage>
</organism>
<dbReference type="SUPFAM" id="SSF81901">
    <property type="entry name" value="HCP-like"/>
    <property type="match status" value="1"/>
</dbReference>
<evidence type="ECO:0000313" key="1">
    <source>
        <dbReference type="EMBL" id="PJJ41045.1"/>
    </source>
</evidence>
<dbReference type="Proteomes" id="UP000231134">
    <property type="component" value="Unassembled WGS sequence"/>
</dbReference>
<dbReference type="AlphaFoldDB" id="A0A2M9A5P6"/>
<protein>
    <recommendedName>
        <fullName evidence="3">Tetratricopeptide repeat protein</fullName>
    </recommendedName>
</protein>
<dbReference type="RefSeq" id="WP_100425058.1">
    <property type="nucleotide sequence ID" value="NZ_PGEX01000001.1"/>
</dbReference>
<dbReference type="EMBL" id="PGEX01000001">
    <property type="protein sequence ID" value="PJJ41045.1"/>
    <property type="molecule type" value="Genomic_DNA"/>
</dbReference>
<dbReference type="Pfam" id="PF14559">
    <property type="entry name" value="TPR_19"/>
    <property type="match status" value="1"/>
</dbReference>
<gene>
    <name evidence="1" type="ORF">BGX16_0999</name>
</gene>
<reference evidence="1 2" key="1">
    <citation type="submission" date="2017-11" db="EMBL/GenBank/DDBJ databases">
        <title>Animal gut microbial communities from fecal samples from Wisconsin, USA.</title>
        <authorList>
            <person name="Neumann A."/>
        </authorList>
    </citation>
    <scope>NUCLEOTIDE SEQUENCE [LARGE SCALE GENOMIC DNA]</scope>
    <source>
        <strain evidence="1 2">UWS3</strain>
    </source>
</reference>
<evidence type="ECO:0000313" key="2">
    <source>
        <dbReference type="Proteomes" id="UP000231134"/>
    </source>
</evidence>